<evidence type="ECO:0000256" key="1">
    <source>
        <dbReference type="ARBA" id="ARBA00004141"/>
    </source>
</evidence>
<feature type="transmembrane region" description="Helical" evidence="5">
    <location>
        <begin position="61"/>
        <end position="79"/>
    </location>
</feature>
<feature type="transmembrane region" description="Helical" evidence="5">
    <location>
        <begin position="395"/>
        <end position="419"/>
    </location>
</feature>
<evidence type="ECO:0000256" key="2">
    <source>
        <dbReference type="ARBA" id="ARBA00022692"/>
    </source>
</evidence>
<dbReference type="GO" id="GO:0072659">
    <property type="term" value="P:protein localization to plasma membrane"/>
    <property type="evidence" value="ECO:0007669"/>
    <property type="project" value="TreeGrafter"/>
</dbReference>
<gene>
    <name evidence="7" type="ORF">H0235_010581</name>
</gene>
<dbReference type="Pfam" id="PF06423">
    <property type="entry name" value="GWT1"/>
    <property type="match status" value="1"/>
</dbReference>
<feature type="region of interest" description="Disordered" evidence="6">
    <location>
        <begin position="445"/>
        <end position="467"/>
    </location>
</feature>
<organism evidence="7 8">
    <name type="scientific">Vespula pensylvanica</name>
    <name type="common">Western yellow jacket</name>
    <name type="synonym">Wasp</name>
    <dbReference type="NCBI Taxonomy" id="30213"/>
    <lineage>
        <taxon>Eukaryota</taxon>
        <taxon>Metazoa</taxon>
        <taxon>Ecdysozoa</taxon>
        <taxon>Arthropoda</taxon>
        <taxon>Hexapoda</taxon>
        <taxon>Insecta</taxon>
        <taxon>Pterygota</taxon>
        <taxon>Neoptera</taxon>
        <taxon>Endopterygota</taxon>
        <taxon>Hymenoptera</taxon>
        <taxon>Apocrita</taxon>
        <taxon>Aculeata</taxon>
        <taxon>Vespoidea</taxon>
        <taxon>Vespidae</taxon>
        <taxon>Vespinae</taxon>
        <taxon>Vespula</taxon>
    </lineage>
</organism>
<dbReference type="GO" id="GO:0005789">
    <property type="term" value="C:endoplasmic reticulum membrane"/>
    <property type="evidence" value="ECO:0007669"/>
    <property type="project" value="UniProtKB-SubCell"/>
</dbReference>
<feature type="transmembrane region" description="Helical" evidence="5">
    <location>
        <begin position="29"/>
        <end position="49"/>
    </location>
</feature>
<comment type="function">
    <text evidence="5">A acetyltransferase, which acetylates the inositol ring of phosphatidylinositol during biosynthesis of GPI-anchor.</text>
</comment>
<comment type="similarity">
    <text evidence="5">Belongs to the PIGW family.</text>
</comment>
<feature type="transmembrane region" description="Helical" evidence="5">
    <location>
        <begin position="488"/>
        <end position="510"/>
    </location>
</feature>
<dbReference type="Proteomes" id="UP000600918">
    <property type="component" value="Unassembled WGS sequence"/>
</dbReference>
<evidence type="ECO:0000256" key="4">
    <source>
        <dbReference type="ARBA" id="ARBA00023136"/>
    </source>
</evidence>
<comment type="caution">
    <text evidence="7">The sequence shown here is derived from an EMBL/GenBank/DDBJ whole genome shotgun (WGS) entry which is preliminary data.</text>
</comment>
<dbReference type="EMBL" id="JACSDY010000009">
    <property type="protein sequence ID" value="KAF7420284.1"/>
    <property type="molecule type" value="Genomic_DNA"/>
</dbReference>
<evidence type="ECO:0000256" key="3">
    <source>
        <dbReference type="ARBA" id="ARBA00022989"/>
    </source>
</evidence>
<dbReference type="PANTHER" id="PTHR20661">
    <property type="entry name" value="PHOSPHATIDYLINOSITOL-GLYCAN BIOSYNTHESIS CLASS W PROTEIN"/>
    <property type="match status" value="1"/>
</dbReference>
<reference evidence="7" key="1">
    <citation type="journal article" date="2020" name="G3 (Bethesda)">
        <title>High-Quality Assemblies for Three Invasive Social Wasps from the &lt;i&gt;Vespula&lt;/i&gt; Genus.</title>
        <authorList>
            <person name="Harrop T.W.R."/>
            <person name="Guhlin J."/>
            <person name="McLaughlin G.M."/>
            <person name="Permina E."/>
            <person name="Stockwell P."/>
            <person name="Gilligan J."/>
            <person name="Le Lec M.F."/>
            <person name="Gruber M.A.M."/>
            <person name="Quinn O."/>
            <person name="Lovegrove M."/>
            <person name="Duncan E.J."/>
            <person name="Remnant E.J."/>
            <person name="Van Eeckhoven J."/>
            <person name="Graham B."/>
            <person name="Knapp R.A."/>
            <person name="Langford K.W."/>
            <person name="Kronenberg Z."/>
            <person name="Press M.O."/>
            <person name="Eacker S.M."/>
            <person name="Wilson-Rankin E.E."/>
            <person name="Purcell J."/>
            <person name="Lester P.J."/>
            <person name="Dearden P.K."/>
        </authorList>
    </citation>
    <scope>NUCLEOTIDE SEQUENCE</scope>
    <source>
        <strain evidence="7">Volc-1</strain>
    </source>
</reference>
<dbReference type="GO" id="GO:0032216">
    <property type="term" value="F:glucosaminyl-phosphatidylinositol O-acyltransferase activity"/>
    <property type="evidence" value="ECO:0007669"/>
    <property type="project" value="TreeGrafter"/>
</dbReference>
<proteinExistence type="inferred from homology"/>
<feature type="transmembrane region" description="Helical" evidence="5">
    <location>
        <begin position="154"/>
        <end position="174"/>
    </location>
</feature>
<protein>
    <recommendedName>
        <fullName evidence="5">Phosphatidylinositol-glycan biosynthesis class W protein</fullName>
        <ecNumber evidence="5">2.3.-.-</ecNumber>
    </recommendedName>
</protein>
<dbReference type="PIRSF" id="PIRSF017321">
    <property type="entry name" value="GWT1"/>
    <property type="match status" value="1"/>
</dbReference>
<dbReference type="PANTHER" id="PTHR20661:SF0">
    <property type="entry name" value="PHOSPHATIDYLINOSITOL-GLYCAN BIOSYNTHESIS CLASS W PROTEIN"/>
    <property type="match status" value="1"/>
</dbReference>
<name>A0A834NY02_VESPE</name>
<dbReference type="GO" id="GO:0006506">
    <property type="term" value="P:GPI anchor biosynthetic process"/>
    <property type="evidence" value="ECO:0007669"/>
    <property type="project" value="UniProtKB-UniPathway"/>
</dbReference>
<feature type="transmembrane region" description="Helical" evidence="5">
    <location>
        <begin position="125"/>
        <end position="142"/>
    </location>
</feature>
<dbReference type="EC" id="2.3.-.-" evidence="5"/>
<keyword evidence="8" id="KW-1185">Reference proteome</keyword>
<keyword evidence="5" id="KW-0337">GPI-anchor biosynthesis</keyword>
<keyword evidence="4 5" id="KW-0472">Membrane</keyword>
<sequence>MESSRDKEHYRLEQEAFVSNHGGTTSQEVVHVILPNICGVLLTITTLGLYGKYLHRNVKIVIEFMLTVVPCILCCTILSEYVSNVCVFMIILSFINIMLMRIKVHALTSCILRPVKGKRPFVTNFRALSNIITVICILAVDFRIFPRKFAKTEVFGYSLMDTGVGIFIIANALVSPEARDFSSQSKLGFFSTLSRNLKRPLKSSIPLLLLGCGKFLAIEVLGYQRHITEYGVHWNFFITLAFVKLFTRTITSTINSRYSLLSGIWILAMHEYILTNNGLKDWILSNEPRVDFITANREGLMSMPGYVGLYLIGVAVGRLIHCTYLNLNLGTTLYPRKNIHITIFGYDLDASYNESMILCVKLSLIAAQACAATLFCDKYFRISRRLANAGYCSWIVTLCTMILTLLLLIEVVTDILIYATTDHKIVDNKNDKVLEKMGEVKHKRHKAGFKTRKENKQDIKQESSQDLPVDSPIKRTLEIFEAVNYNGLIFFLSCNMLTGVINLLLSTLYIGKNTALQIMIAYMAVNIFFILILYRCQVQVKM</sequence>
<comment type="pathway">
    <text evidence="5">Glycolipid biosynthesis; glycosylphosphatidylinositol-anchor biosynthesis.</text>
</comment>
<dbReference type="AlphaFoldDB" id="A0A834NY02"/>
<dbReference type="UniPathway" id="UPA00196"/>
<evidence type="ECO:0000313" key="8">
    <source>
        <dbReference type="Proteomes" id="UP000600918"/>
    </source>
</evidence>
<keyword evidence="5" id="KW-0012">Acyltransferase</keyword>
<evidence type="ECO:0000256" key="5">
    <source>
        <dbReference type="RuleBase" id="RU280819"/>
    </source>
</evidence>
<feature type="transmembrane region" description="Helical" evidence="5">
    <location>
        <begin position="307"/>
        <end position="327"/>
    </location>
</feature>
<evidence type="ECO:0000313" key="7">
    <source>
        <dbReference type="EMBL" id="KAF7420284.1"/>
    </source>
</evidence>
<feature type="transmembrane region" description="Helical" evidence="5">
    <location>
        <begin position="85"/>
        <end position="104"/>
    </location>
</feature>
<accession>A0A834NY02</accession>
<feature type="transmembrane region" description="Helical" evidence="5">
    <location>
        <begin position="516"/>
        <end position="534"/>
    </location>
</feature>
<feature type="compositionally biased region" description="Basic and acidic residues" evidence="6">
    <location>
        <begin position="451"/>
        <end position="463"/>
    </location>
</feature>
<dbReference type="InterPro" id="IPR009447">
    <property type="entry name" value="PIGW/GWT1"/>
</dbReference>
<keyword evidence="3 5" id="KW-1133">Transmembrane helix</keyword>
<keyword evidence="5" id="KW-0808">Transferase</keyword>
<comment type="subcellular location">
    <subcellularLocation>
        <location evidence="5">Endoplasmic reticulum membrane</location>
        <topology evidence="5">Multi-pass membrane protein</topology>
    </subcellularLocation>
    <subcellularLocation>
        <location evidence="1">Membrane</location>
        <topology evidence="1">Multi-pass membrane protein</topology>
    </subcellularLocation>
</comment>
<dbReference type="OrthoDB" id="15270at2759"/>
<keyword evidence="2 5" id="KW-0812">Transmembrane</keyword>
<evidence type="ECO:0000256" key="6">
    <source>
        <dbReference type="SAM" id="MobiDB-lite"/>
    </source>
</evidence>
<keyword evidence="5" id="KW-0256">Endoplasmic reticulum</keyword>